<protein>
    <submittedName>
        <fullName evidence="1">Helix-turn-helix domain-containing protein</fullName>
    </submittedName>
</protein>
<proteinExistence type="predicted"/>
<dbReference type="InterPro" id="IPR009057">
    <property type="entry name" value="Homeodomain-like_sf"/>
</dbReference>
<accession>A0ABW1KQT7</accession>
<dbReference type="SUPFAM" id="SSF46689">
    <property type="entry name" value="Homeodomain-like"/>
    <property type="match status" value="1"/>
</dbReference>
<comment type="caution">
    <text evidence="1">The sequence shown here is derived from an EMBL/GenBank/DDBJ whole genome shotgun (WGS) entry which is preliminary data.</text>
</comment>
<gene>
    <name evidence="1" type="ORF">ACFP2T_47310</name>
</gene>
<evidence type="ECO:0000313" key="2">
    <source>
        <dbReference type="Proteomes" id="UP001596203"/>
    </source>
</evidence>
<keyword evidence="2" id="KW-1185">Reference proteome</keyword>
<dbReference type="RefSeq" id="WP_377434480.1">
    <property type="nucleotide sequence ID" value="NZ_JBHSPR010000112.1"/>
</dbReference>
<dbReference type="Proteomes" id="UP001596203">
    <property type="component" value="Unassembled WGS sequence"/>
</dbReference>
<evidence type="ECO:0000313" key="1">
    <source>
        <dbReference type="EMBL" id="MFC6023750.1"/>
    </source>
</evidence>
<dbReference type="Pfam" id="PF13565">
    <property type="entry name" value="HTH_32"/>
    <property type="match status" value="1"/>
</dbReference>
<sequence length="162" mass="18427">MILSFGYLILRQTLQLVILLARGGHTNAVEVVVLRHQVAVLRRQVRRLDLEPADRVVPARLSRLLPQARWSAFFVTPATLLRWHRNLIARRWTYPRRRPGRPPVTAEVRQLVLRLARDNPTWGCRRIQGELAGLGYRLAASTIWAILTRAGVGPAPRRAGPT</sequence>
<organism evidence="1 2">
    <name type="scientific">Plantactinospora solaniradicis</name>
    <dbReference type="NCBI Taxonomy" id="1723736"/>
    <lineage>
        <taxon>Bacteria</taxon>
        <taxon>Bacillati</taxon>
        <taxon>Actinomycetota</taxon>
        <taxon>Actinomycetes</taxon>
        <taxon>Micromonosporales</taxon>
        <taxon>Micromonosporaceae</taxon>
        <taxon>Plantactinospora</taxon>
    </lineage>
</organism>
<dbReference type="EMBL" id="JBHSPR010000112">
    <property type="protein sequence ID" value="MFC6023750.1"/>
    <property type="molecule type" value="Genomic_DNA"/>
</dbReference>
<reference evidence="2" key="1">
    <citation type="journal article" date="2019" name="Int. J. Syst. Evol. Microbiol.">
        <title>The Global Catalogue of Microorganisms (GCM) 10K type strain sequencing project: providing services to taxonomists for standard genome sequencing and annotation.</title>
        <authorList>
            <consortium name="The Broad Institute Genomics Platform"/>
            <consortium name="The Broad Institute Genome Sequencing Center for Infectious Disease"/>
            <person name="Wu L."/>
            <person name="Ma J."/>
        </authorList>
    </citation>
    <scope>NUCLEOTIDE SEQUENCE [LARGE SCALE GENOMIC DNA]</scope>
    <source>
        <strain evidence="2">ZS-35-S2</strain>
    </source>
</reference>
<name>A0ABW1KQT7_9ACTN</name>